<dbReference type="EMBL" id="JACHFK010000003">
    <property type="protein sequence ID" value="MBB5375998.1"/>
    <property type="molecule type" value="Genomic_DNA"/>
</dbReference>
<proteinExistence type="predicted"/>
<evidence type="ECO:0000313" key="3">
    <source>
        <dbReference type="EMBL" id="MBB5375998.1"/>
    </source>
</evidence>
<keyword evidence="5" id="KW-1185">Reference proteome</keyword>
<evidence type="ECO:0000313" key="2">
    <source>
        <dbReference type="EMBL" id="GHF41581.1"/>
    </source>
</evidence>
<comment type="caution">
    <text evidence="3">The sequence shown here is derived from an EMBL/GenBank/DDBJ whole genome shotgun (WGS) entry which is preliminary data.</text>
</comment>
<sequence length="106" mass="11946">MAGGKFNQFELKGAAGSIAKGAWYAFLMILFSRLLIFVTYKIETIFPIPGPDDYYEVLKKGLSFLATWSSLIWFTLFALEDFLLSLIVVLSRGREVVDAIRNAQSK</sequence>
<dbReference type="AlphaFoldDB" id="A0A7W8KF74"/>
<keyword evidence="1" id="KW-1133">Transmembrane helix</keyword>
<dbReference type="Proteomes" id="UP000539473">
    <property type="component" value="Unassembled WGS sequence"/>
</dbReference>
<evidence type="ECO:0000313" key="5">
    <source>
        <dbReference type="Proteomes" id="UP000619376"/>
    </source>
</evidence>
<reference evidence="2" key="4">
    <citation type="submission" date="2024-05" db="EMBL/GenBank/DDBJ databases">
        <authorList>
            <person name="Sun Q."/>
            <person name="Zhou Y."/>
        </authorList>
    </citation>
    <scope>NUCLEOTIDE SEQUENCE</scope>
    <source>
        <strain evidence="2">CGMCC 1.18437</strain>
    </source>
</reference>
<feature type="transmembrane region" description="Helical" evidence="1">
    <location>
        <begin position="62"/>
        <end position="90"/>
    </location>
</feature>
<organism evidence="3 4">
    <name type="scientific">Deinococcus metalli</name>
    <dbReference type="NCBI Taxonomy" id="1141878"/>
    <lineage>
        <taxon>Bacteria</taxon>
        <taxon>Thermotogati</taxon>
        <taxon>Deinococcota</taxon>
        <taxon>Deinococci</taxon>
        <taxon>Deinococcales</taxon>
        <taxon>Deinococcaceae</taxon>
        <taxon>Deinococcus</taxon>
    </lineage>
</organism>
<name>A0A7W8KF74_9DEIO</name>
<protein>
    <submittedName>
        <fullName evidence="3">Uncharacterized protein</fullName>
    </submittedName>
</protein>
<dbReference type="Proteomes" id="UP000619376">
    <property type="component" value="Unassembled WGS sequence"/>
</dbReference>
<feature type="transmembrane region" description="Helical" evidence="1">
    <location>
        <begin position="21"/>
        <end position="42"/>
    </location>
</feature>
<keyword evidence="1" id="KW-0812">Transmembrane</keyword>
<dbReference type="RefSeq" id="WP_184110283.1">
    <property type="nucleotide sequence ID" value="NZ_BNAJ01000003.1"/>
</dbReference>
<evidence type="ECO:0000256" key="1">
    <source>
        <dbReference type="SAM" id="Phobius"/>
    </source>
</evidence>
<reference evidence="3 4" key="3">
    <citation type="submission" date="2020-08" db="EMBL/GenBank/DDBJ databases">
        <title>Genomic Encyclopedia of Type Strains, Phase IV (KMG-IV): sequencing the most valuable type-strain genomes for metagenomic binning, comparative biology and taxonomic classification.</title>
        <authorList>
            <person name="Goeker M."/>
        </authorList>
    </citation>
    <scope>NUCLEOTIDE SEQUENCE [LARGE SCALE GENOMIC DNA]</scope>
    <source>
        <strain evidence="3 4">DSM 27521</strain>
    </source>
</reference>
<accession>A0A7W8KF74</accession>
<reference evidence="5" key="2">
    <citation type="journal article" date="2019" name="Int. J. Syst. Evol. Microbiol.">
        <title>The Global Catalogue of Microorganisms (GCM) 10K type strain sequencing project: providing services to taxonomists for standard genome sequencing and annotation.</title>
        <authorList>
            <consortium name="The Broad Institute Genomics Platform"/>
            <consortium name="The Broad Institute Genome Sequencing Center for Infectious Disease"/>
            <person name="Wu L."/>
            <person name="Ma J."/>
        </authorList>
    </citation>
    <scope>NUCLEOTIDE SEQUENCE [LARGE SCALE GENOMIC DNA]</scope>
    <source>
        <strain evidence="5">CGMCC 1.18437</strain>
    </source>
</reference>
<keyword evidence="1" id="KW-0472">Membrane</keyword>
<dbReference type="EMBL" id="BNAJ01000003">
    <property type="protein sequence ID" value="GHF41581.1"/>
    <property type="molecule type" value="Genomic_DNA"/>
</dbReference>
<reference evidence="2" key="1">
    <citation type="journal article" date="2014" name="Int. J. Syst. Evol. Microbiol.">
        <title>Complete genome of a new Firmicutes species belonging to the dominant human colonic microbiota ('Ruminococcus bicirculans') reveals two chromosomes and a selective capacity to utilize plant glucans.</title>
        <authorList>
            <consortium name="NISC Comparative Sequencing Program"/>
            <person name="Wegmann U."/>
            <person name="Louis P."/>
            <person name="Goesmann A."/>
            <person name="Henrissat B."/>
            <person name="Duncan S.H."/>
            <person name="Flint H.J."/>
        </authorList>
    </citation>
    <scope>NUCLEOTIDE SEQUENCE</scope>
    <source>
        <strain evidence="2">CGMCC 1.18437</strain>
    </source>
</reference>
<gene>
    <name evidence="2" type="ORF">GCM10017781_17860</name>
    <name evidence="3" type="ORF">HNQ07_001455</name>
</gene>
<evidence type="ECO:0000313" key="4">
    <source>
        <dbReference type="Proteomes" id="UP000539473"/>
    </source>
</evidence>